<sequence length="86" mass="9108">MCTNNSSPSSTSVVVPRRSSSSSKTKTFLLGTAIALLALAVLAPPVAADYGCPFFPDDCPVNCKRFGFKDGICGGWARLKCQCNPY</sequence>
<proteinExistence type="inferred from homology"/>
<dbReference type="AlphaFoldDB" id="A0A197K2R1"/>
<evidence type="ECO:0000256" key="1">
    <source>
        <dbReference type="ARBA" id="ARBA00007085"/>
    </source>
</evidence>
<evidence type="ECO:0000313" key="4">
    <source>
        <dbReference type="EMBL" id="OAQ31932.1"/>
    </source>
</evidence>
<evidence type="ECO:0000313" key="5">
    <source>
        <dbReference type="Proteomes" id="UP000078512"/>
    </source>
</evidence>
<dbReference type="SUPFAM" id="SSF57095">
    <property type="entry name" value="Scorpion toxin-like"/>
    <property type="match status" value="1"/>
</dbReference>
<name>A0A197K2R1_9FUNG</name>
<dbReference type="EMBL" id="KV442027">
    <property type="protein sequence ID" value="OAQ31932.1"/>
    <property type="molecule type" value="Genomic_DNA"/>
</dbReference>
<dbReference type="InterPro" id="IPR036574">
    <property type="entry name" value="Scorpion_toxin-like_sf"/>
</dbReference>
<reference evidence="4 5" key="1">
    <citation type="submission" date="2016-05" db="EMBL/GenBank/DDBJ databases">
        <title>Genome sequencing reveals origins of a unique bacterial endosymbiosis in the earliest lineages of terrestrial Fungi.</title>
        <authorList>
            <consortium name="DOE Joint Genome Institute"/>
            <person name="Uehling J."/>
            <person name="Gryganskyi A."/>
            <person name="Hameed K."/>
            <person name="Tschaplinski T."/>
            <person name="Misztal P."/>
            <person name="Wu S."/>
            <person name="Desiro A."/>
            <person name="Vande Pol N."/>
            <person name="Du Z.-Y."/>
            <person name="Zienkiewicz A."/>
            <person name="Zienkiewicz K."/>
            <person name="Morin E."/>
            <person name="Tisserant E."/>
            <person name="Splivallo R."/>
            <person name="Hainaut M."/>
            <person name="Henrissat B."/>
            <person name="Ohm R."/>
            <person name="Kuo A."/>
            <person name="Yan J."/>
            <person name="Lipzen A."/>
            <person name="Nolan M."/>
            <person name="Labutti K."/>
            <person name="Barry K."/>
            <person name="Goldstein A."/>
            <person name="Labbe J."/>
            <person name="Schadt C."/>
            <person name="Tuskan G."/>
            <person name="Grigoriev I."/>
            <person name="Martin F."/>
            <person name="Vilgalys R."/>
            <person name="Bonito G."/>
        </authorList>
    </citation>
    <scope>NUCLEOTIDE SEQUENCE [LARGE SCALE GENOMIC DNA]</scope>
    <source>
        <strain evidence="4 5">AG-77</strain>
    </source>
</reference>
<feature type="signal peptide" evidence="3">
    <location>
        <begin position="1"/>
        <end position="48"/>
    </location>
</feature>
<comment type="similarity">
    <text evidence="1">Belongs to the invertebrate defensin family.</text>
</comment>
<evidence type="ECO:0008006" key="6">
    <source>
        <dbReference type="Google" id="ProtNLM"/>
    </source>
</evidence>
<evidence type="ECO:0000256" key="2">
    <source>
        <dbReference type="SAM" id="MobiDB-lite"/>
    </source>
</evidence>
<protein>
    <recommendedName>
        <fullName evidence="6">Invertebrate defensins family profile domain-containing protein</fullName>
    </recommendedName>
</protein>
<organism evidence="4 5">
    <name type="scientific">Linnemannia elongata AG-77</name>
    <dbReference type="NCBI Taxonomy" id="1314771"/>
    <lineage>
        <taxon>Eukaryota</taxon>
        <taxon>Fungi</taxon>
        <taxon>Fungi incertae sedis</taxon>
        <taxon>Mucoromycota</taxon>
        <taxon>Mortierellomycotina</taxon>
        <taxon>Mortierellomycetes</taxon>
        <taxon>Mortierellales</taxon>
        <taxon>Mortierellaceae</taxon>
        <taxon>Linnemannia</taxon>
    </lineage>
</organism>
<keyword evidence="5" id="KW-1185">Reference proteome</keyword>
<evidence type="ECO:0000256" key="3">
    <source>
        <dbReference type="SAM" id="SignalP"/>
    </source>
</evidence>
<keyword evidence="3" id="KW-0732">Signal</keyword>
<feature type="region of interest" description="Disordered" evidence="2">
    <location>
        <begin position="1"/>
        <end position="24"/>
    </location>
</feature>
<gene>
    <name evidence="4" type="ORF">K457DRAFT_338256</name>
</gene>
<dbReference type="Proteomes" id="UP000078512">
    <property type="component" value="Unassembled WGS sequence"/>
</dbReference>
<accession>A0A197K2R1</accession>
<feature type="chain" id="PRO_5008276523" description="Invertebrate defensins family profile domain-containing protein" evidence="3">
    <location>
        <begin position="49"/>
        <end position="86"/>
    </location>
</feature>